<dbReference type="Pfam" id="PF01850">
    <property type="entry name" value="PIN"/>
    <property type="match status" value="1"/>
</dbReference>
<protein>
    <submittedName>
        <fullName evidence="6">PIN domain-containing protein</fullName>
    </submittedName>
</protein>
<evidence type="ECO:0000256" key="2">
    <source>
        <dbReference type="ARBA" id="ARBA00022723"/>
    </source>
</evidence>
<keyword evidence="2" id="KW-0479">Metal-binding</keyword>
<evidence type="ECO:0000256" key="1">
    <source>
        <dbReference type="ARBA" id="ARBA00022722"/>
    </source>
</evidence>
<sequence length="130" mass="13543">MPAVYLDTSAVGRVLLGEPDAGVILAAIGAFDQRVASRLMRVELRRLALREGVLADADQLLAGVALVPLDDDLLAVAETLPPSTVATLDALHLATAVRLAAAGMLDAVMTYDHRLADGARQHGLEVLAPA</sequence>
<evidence type="ECO:0000259" key="5">
    <source>
        <dbReference type="Pfam" id="PF01850"/>
    </source>
</evidence>
<keyword evidence="7" id="KW-1185">Reference proteome</keyword>
<evidence type="ECO:0000256" key="4">
    <source>
        <dbReference type="ARBA" id="ARBA00022842"/>
    </source>
</evidence>
<dbReference type="Gene3D" id="3.40.50.1010">
    <property type="entry name" value="5'-nuclease"/>
    <property type="match status" value="1"/>
</dbReference>
<dbReference type="InterPro" id="IPR002716">
    <property type="entry name" value="PIN_dom"/>
</dbReference>
<dbReference type="InterPro" id="IPR029060">
    <property type="entry name" value="PIN-like_dom_sf"/>
</dbReference>
<keyword evidence="4" id="KW-0460">Magnesium</keyword>
<name>A0ABY5PHE9_9ACTN</name>
<proteinExistence type="predicted"/>
<keyword evidence="1" id="KW-0540">Nuclease</keyword>
<accession>A0ABY5PHE9</accession>
<dbReference type="EMBL" id="CP088295">
    <property type="protein sequence ID" value="UUY03817.1"/>
    <property type="molecule type" value="Genomic_DNA"/>
</dbReference>
<dbReference type="Proteomes" id="UP001058860">
    <property type="component" value="Chromosome"/>
</dbReference>
<dbReference type="RefSeq" id="WP_353864314.1">
    <property type="nucleotide sequence ID" value="NZ_CP088295.1"/>
</dbReference>
<keyword evidence="3" id="KW-0378">Hydrolase</keyword>
<feature type="domain" description="PIN" evidence="5">
    <location>
        <begin position="4"/>
        <end position="118"/>
    </location>
</feature>
<organism evidence="6 7">
    <name type="scientific">Svornostia abyssi</name>
    <dbReference type="NCBI Taxonomy" id="2898438"/>
    <lineage>
        <taxon>Bacteria</taxon>
        <taxon>Bacillati</taxon>
        <taxon>Actinomycetota</taxon>
        <taxon>Thermoleophilia</taxon>
        <taxon>Solirubrobacterales</taxon>
        <taxon>Baekduiaceae</taxon>
        <taxon>Svornostia</taxon>
    </lineage>
</organism>
<evidence type="ECO:0000313" key="6">
    <source>
        <dbReference type="EMBL" id="UUY03817.1"/>
    </source>
</evidence>
<evidence type="ECO:0000313" key="7">
    <source>
        <dbReference type="Proteomes" id="UP001058860"/>
    </source>
</evidence>
<gene>
    <name evidence="6" type="ORF">LRS13_24685</name>
</gene>
<dbReference type="SUPFAM" id="SSF88723">
    <property type="entry name" value="PIN domain-like"/>
    <property type="match status" value="1"/>
</dbReference>
<reference evidence="7" key="1">
    <citation type="submission" date="2021-11" db="EMBL/GenBank/DDBJ databases">
        <title>Cultivation dependent microbiological survey of springs from the worlds oldest radium mine currently devoted to the extraction of radon-saturated water.</title>
        <authorList>
            <person name="Kapinusova G."/>
            <person name="Smrhova T."/>
            <person name="Strejcek M."/>
            <person name="Suman J."/>
            <person name="Jani K."/>
            <person name="Pajer P."/>
            <person name="Uhlik O."/>
        </authorList>
    </citation>
    <scope>NUCLEOTIDE SEQUENCE [LARGE SCALE GENOMIC DNA]</scope>
    <source>
        <strain evidence="7">J379</strain>
    </source>
</reference>
<evidence type="ECO:0000256" key="3">
    <source>
        <dbReference type="ARBA" id="ARBA00022801"/>
    </source>
</evidence>